<dbReference type="PANTHER" id="PTHR48081:SF8">
    <property type="entry name" value="ALPHA_BETA HYDROLASE FOLD-3 DOMAIN-CONTAINING PROTEIN-RELATED"/>
    <property type="match status" value="1"/>
</dbReference>
<dbReference type="PANTHER" id="PTHR48081">
    <property type="entry name" value="AB HYDROLASE SUPERFAMILY PROTEIN C4A8.06C"/>
    <property type="match status" value="1"/>
</dbReference>
<keyword evidence="2" id="KW-0378">Hydrolase</keyword>
<feature type="domain" description="Alpha/beta hydrolase fold-3" evidence="3">
    <location>
        <begin position="81"/>
        <end position="287"/>
    </location>
</feature>
<gene>
    <name evidence="4" type="ORF">METZ01_LOCUS52705</name>
</gene>
<dbReference type="InterPro" id="IPR050300">
    <property type="entry name" value="GDXG_lipolytic_enzyme"/>
</dbReference>
<evidence type="ECO:0000256" key="1">
    <source>
        <dbReference type="ARBA" id="ARBA00010515"/>
    </source>
</evidence>
<dbReference type="EMBL" id="UINC01002744">
    <property type="protein sequence ID" value="SUZ99851.1"/>
    <property type="molecule type" value="Genomic_DNA"/>
</dbReference>
<dbReference type="InterPro" id="IPR002168">
    <property type="entry name" value="Lipase_GDXG_HIS_AS"/>
</dbReference>
<evidence type="ECO:0000259" key="3">
    <source>
        <dbReference type="Pfam" id="PF07859"/>
    </source>
</evidence>
<dbReference type="Gene3D" id="3.40.50.1820">
    <property type="entry name" value="alpha/beta hydrolase"/>
    <property type="match status" value="1"/>
</dbReference>
<evidence type="ECO:0000256" key="2">
    <source>
        <dbReference type="ARBA" id="ARBA00022801"/>
    </source>
</evidence>
<dbReference type="InterPro" id="IPR029058">
    <property type="entry name" value="AB_hydrolase_fold"/>
</dbReference>
<dbReference type="AlphaFoldDB" id="A0A381S967"/>
<dbReference type="Pfam" id="PF07859">
    <property type="entry name" value="Abhydrolase_3"/>
    <property type="match status" value="1"/>
</dbReference>
<accession>A0A381S967</accession>
<proteinExistence type="inferred from homology"/>
<organism evidence="4">
    <name type="scientific">marine metagenome</name>
    <dbReference type="NCBI Taxonomy" id="408172"/>
    <lineage>
        <taxon>unclassified sequences</taxon>
        <taxon>metagenomes</taxon>
        <taxon>ecological metagenomes</taxon>
    </lineage>
</organism>
<comment type="similarity">
    <text evidence="1">Belongs to the 'GDXG' lipolytic enzyme family.</text>
</comment>
<dbReference type="InterPro" id="IPR013094">
    <property type="entry name" value="AB_hydrolase_3"/>
</dbReference>
<evidence type="ECO:0000313" key="4">
    <source>
        <dbReference type="EMBL" id="SUZ99851.1"/>
    </source>
</evidence>
<dbReference type="SUPFAM" id="SSF53474">
    <property type="entry name" value="alpha/beta-Hydrolases"/>
    <property type="match status" value="1"/>
</dbReference>
<reference evidence="4" key="1">
    <citation type="submission" date="2018-05" db="EMBL/GenBank/DDBJ databases">
        <authorList>
            <person name="Lanie J.A."/>
            <person name="Ng W.-L."/>
            <person name="Kazmierczak K.M."/>
            <person name="Andrzejewski T.M."/>
            <person name="Davidsen T.M."/>
            <person name="Wayne K.J."/>
            <person name="Tettelin H."/>
            <person name="Glass J.I."/>
            <person name="Rusch D."/>
            <person name="Podicherti R."/>
            <person name="Tsui H.-C.T."/>
            <person name="Winkler M.E."/>
        </authorList>
    </citation>
    <scope>NUCLEOTIDE SEQUENCE</scope>
</reference>
<sequence>MPSIHPQMQSVLQKSSTLVAPYSITEIPLHQARGLYAQERMFWNTGGPNIPSIMETEVKGPVGGIPIRIYQPHPEKCLPVLVYLHGGGFVVGNLDTHDRIMRELAFRSGCAVIGVEYSLSPEQKFPVALDEIKLVLQWLKEDDYTQKEAAFNIDPDRIVLGGDSAGASLSMGAALSFKEQLSGLLLIYGWFGLRDSCSVRLFGSQDVGMSEEDLAFYQDSYLNSQEDLNDVRLDVLKADLNGLPPSCLIASDMDPLLDDSTALATLMEQAGVLCELHLHQGVLHGFLHYSRMLDGAVSALDQSAEFLRKTFCLF</sequence>
<dbReference type="PROSITE" id="PS01173">
    <property type="entry name" value="LIPASE_GDXG_HIS"/>
    <property type="match status" value="1"/>
</dbReference>
<name>A0A381S967_9ZZZZ</name>
<dbReference type="GO" id="GO:0016787">
    <property type="term" value="F:hydrolase activity"/>
    <property type="evidence" value="ECO:0007669"/>
    <property type="project" value="UniProtKB-KW"/>
</dbReference>
<protein>
    <recommendedName>
        <fullName evidence="3">Alpha/beta hydrolase fold-3 domain-containing protein</fullName>
    </recommendedName>
</protein>